<evidence type="ECO:0000256" key="1">
    <source>
        <dbReference type="ARBA" id="ARBA00009437"/>
    </source>
</evidence>
<accession>A0A2W7P595</accession>
<dbReference type="Gene3D" id="3.40.190.290">
    <property type="match status" value="1"/>
</dbReference>
<evidence type="ECO:0000256" key="4">
    <source>
        <dbReference type="ARBA" id="ARBA00023163"/>
    </source>
</evidence>
<keyword evidence="8" id="KW-1185">Reference proteome</keyword>
<dbReference type="InterPro" id="IPR036388">
    <property type="entry name" value="WH-like_DNA-bd_sf"/>
</dbReference>
<evidence type="ECO:0000256" key="3">
    <source>
        <dbReference type="ARBA" id="ARBA00023125"/>
    </source>
</evidence>
<dbReference type="PROSITE" id="PS50931">
    <property type="entry name" value="HTH_LYSR"/>
    <property type="match status" value="1"/>
</dbReference>
<protein>
    <submittedName>
        <fullName evidence="7">Molybdate transport repressor ModE-like protein</fullName>
    </submittedName>
</protein>
<dbReference type="InterPro" id="IPR005119">
    <property type="entry name" value="LysR_subst-bd"/>
</dbReference>
<comment type="caution">
    <text evidence="7">The sequence shown here is derived from an EMBL/GenBank/DDBJ whole genome shotgun (WGS) entry which is preliminary data.</text>
</comment>
<dbReference type="InterPro" id="IPR000847">
    <property type="entry name" value="LysR_HTH_N"/>
</dbReference>
<name>A0A2W7P595_9BURK</name>
<dbReference type="Pfam" id="PF03466">
    <property type="entry name" value="LysR_substrate"/>
    <property type="match status" value="1"/>
</dbReference>
<dbReference type="SUPFAM" id="SSF53850">
    <property type="entry name" value="Periplasmic binding protein-like II"/>
    <property type="match status" value="1"/>
</dbReference>
<evidence type="ECO:0000313" key="7">
    <source>
        <dbReference type="EMBL" id="PZX29080.1"/>
    </source>
</evidence>
<dbReference type="SUPFAM" id="SSF46785">
    <property type="entry name" value="Winged helix' DNA-binding domain"/>
    <property type="match status" value="1"/>
</dbReference>
<evidence type="ECO:0000259" key="6">
    <source>
        <dbReference type="PROSITE" id="PS50931"/>
    </source>
</evidence>
<dbReference type="PRINTS" id="PR00039">
    <property type="entry name" value="HTHLYSR"/>
</dbReference>
<keyword evidence="2" id="KW-0805">Transcription regulation</keyword>
<evidence type="ECO:0000256" key="5">
    <source>
        <dbReference type="SAM" id="MobiDB-lite"/>
    </source>
</evidence>
<feature type="region of interest" description="Disordered" evidence="5">
    <location>
        <begin position="1"/>
        <end position="25"/>
    </location>
</feature>
<sequence>MTVCNSHQMTNSAKNSTSRSADSPWTEGRSLALARTIYGHLIQRGRLRQLQLLVVVEDCGSIARAASEVCMSQSAATQALAELEGLVGMRLFERHARGIRPTESGHALIAQAREVIVRLRQSAEQLAATKQGATKALRIGSIAAASHSLIAPVLADFYRVHPEVHIDLEEDTAARLLPLLIGGGLDALFCRSPQRLPADVVFNPLLEDDAVILAASSHPLSTMAALPIGALDGARWILPAPSIQLRELFESIVLGALPNASWFPLSTMSLAVLERLLQQPGAVMLLPRSISTSMIAGGRVRQLDVSLAAPLDPLGVVHSTERAPDLLRAFMSIARQRLGTKQR</sequence>
<evidence type="ECO:0000313" key="8">
    <source>
        <dbReference type="Proteomes" id="UP000249638"/>
    </source>
</evidence>
<dbReference type="GO" id="GO:0003700">
    <property type="term" value="F:DNA-binding transcription factor activity"/>
    <property type="evidence" value="ECO:0007669"/>
    <property type="project" value="InterPro"/>
</dbReference>
<dbReference type="Pfam" id="PF00126">
    <property type="entry name" value="HTH_1"/>
    <property type="match status" value="1"/>
</dbReference>
<dbReference type="Gene3D" id="1.10.10.10">
    <property type="entry name" value="Winged helix-like DNA-binding domain superfamily/Winged helix DNA-binding domain"/>
    <property type="match status" value="1"/>
</dbReference>
<dbReference type="Proteomes" id="UP000249638">
    <property type="component" value="Unassembled WGS sequence"/>
</dbReference>
<evidence type="ECO:0000256" key="2">
    <source>
        <dbReference type="ARBA" id="ARBA00023015"/>
    </source>
</evidence>
<dbReference type="AlphaFoldDB" id="A0A2W7P595"/>
<keyword evidence="4" id="KW-0804">Transcription</keyword>
<organism evidence="7 8">
    <name type="scientific">Cupriavidus phytorum</name>
    <dbReference type="NCBI Taxonomy" id="3024399"/>
    <lineage>
        <taxon>Bacteria</taxon>
        <taxon>Pseudomonadati</taxon>
        <taxon>Pseudomonadota</taxon>
        <taxon>Betaproteobacteria</taxon>
        <taxon>Burkholderiales</taxon>
        <taxon>Burkholderiaceae</taxon>
        <taxon>Cupriavidus</taxon>
    </lineage>
</organism>
<dbReference type="GO" id="GO:0000976">
    <property type="term" value="F:transcription cis-regulatory region binding"/>
    <property type="evidence" value="ECO:0007669"/>
    <property type="project" value="TreeGrafter"/>
</dbReference>
<dbReference type="PANTHER" id="PTHR30126:SF97">
    <property type="entry name" value="HTH-TYPE TRANSCRIPTIONAL REGULATOR ABGR"/>
    <property type="match status" value="1"/>
</dbReference>
<dbReference type="PANTHER" id="PTHR30126">
    <property type="entry name" value="HTH-TYPE TRANSCRIPTIONAL REGULATOR"/>
    <property type="match status" value="1"/>
</dbReference>
<dbReference type="InterPro" id="IPR036390">
    <property type="entry name" value="WH_DNA-bd_sf"/>
</dbReference>
<keyword evidence="3" id="KW-0238">DNA-binding</keyword>
<comment type="similarity">
    <text evidence="1">Belongs to the LysR transcriptional regulatory family.</text>
</comment>
<feature type="domain" description="HTH lysR-type" evidence="6">
    <location>
        <begin position="47"/>
        <end position="102"/>
    </location>
</feature>
<reference evidence="7" key="1">
    <citation type="submission" date="2018-06" db="EMBL/GenBank/DDBJ databases">
        <title>Genomic Encyclopedia of Type Strains, Phase IV (KMG-V): Genome sequencing to study the core and pangenomes of soil and plant-associated prokaryotes.</title>
        <authorList>
            <person name="Whitman W."/>
        </authorList>
    </citation>
    <scope>NUCLEOTIDE SEQUENCE [LARGE SCALE GENOMIC DNA]</scope>
    <source>
        <strain evidence="7">MLR2-44</strain>
    </source>
</reference>
<dbReference type="EMBL" id="QKZN01000004">
    <property type="protein sequence ID" value="PZX29080.1"/>
    <property type="molecule type" value="Genomic_DNA"/>
</dbReference>
<gene>
    <name evidence="7" type="ORF">C7416_10483</name>
</gene>
<proteinExistence type="inferred from homology"/>
<feature type="compositionally biased region" description="Polar residues" evidence="5">
    <location>
        <begin position="1"/>
        <end position="23"/>
    </location>
</feature>